<evidence type="ECO:0000256" key="14">
    <source>
        <dbReference type="SAM" id="MobiDB-lite"/>
    </source>
</evidence>
<feature type="transmembrane region" description="Helical" evidence="15">
    <location>
        <begin position="265"/>
        <end position="285"/>
    </location>
</feature>
<dbReference type="Pfam" id="PF02518">
    <property type="entry name" value="HATPase_c"/>
    <property type="match status" value="1"/>
</dbReference>
<evidence type="ECO:0000256" key="6">
    <source>
        <dbReference type="ARBA" id="ARBA00022679"/>
    </source>
</evidence>
<feature type="transmembrane region" description="Helical" evidence="15">
    <location>
        <begin position="232"/>
        <end position="253"/>
    </location>
</feature>
<feature type="compositionally biased region" description="Polar residues" evidence="14">
    <location>
        <begin position="551"/>
        <end position="561"/>
    </location>
</feature>
<dbReference type="SUPFAM" id="SSF55874">
    <property type="entry name" value="ATPase domain of HSP90 chaperone/DNA topoisomerase II/histidine kinase"/>
    <property type="match status" value="1"/>
</dbReference>
<dbReference type="Pfam" id="PF05231">
    <property type="entry name" value="MASE1"/>
    <property type="match status" value="1"/>
</dbReference>
<dbReference type="SUPFAM" id="SSF47384">
    <property type="entry name" value="Homodimeric domain of signal transducing histidine kinase"/>
    <property type="match status" value="1"/>
</dbReference>
<keyword evidence="12" id="KW-0902">Two-component regulatory system</keyword>
<feature type="transmembrane region" description="Helical" evidence="15">
    <location>
        <begin position="115"/>
        <end position="139"/>
    </location>
</feature>
<keyword evidence="11 15" id="KW-1133">Transmembrane helix</keyword>
<dbReference type="InterPro" id="IPR003594">
    <property type="entry name" value="HATPase_dom"/>
</dbReference>
<dbReference type="PANTHER" id="PTHR43065:SF46">
    <property type="entry name" value="C4-DICARBOXYLATE TRANSPORT SENSOR PROTEIN DCTB"/>
    <property type="match status" value="1"/>
</dbReference>
<evidence type="ECO:0000256" key="11">
    <source>
        <dbReference type="ARBA" id="ARBA00022989"/>
    </source>
</evidence>
<keyword evidence="9" id="KW-0418">Kinase</keyword>
<evidence type="ECO:0000256" key="9">
    <source>
        <dbReference type="ARBA" id="ARBA00022777"/>
    </source>
</evidence>
<reference evidence="17 18" key="1">
    <citation type="submission" date="2019-12" db="EMBL/GenBank/DDBJ databases">
        <title>Novel species isolated from a subtropical stream in China.</title>
        <authorList>
            <person name="Lu H."/>
        </authorList>
    </citation>
    <scope>NUCLEOTIDE SEQUENCE [LARGE SCALE GENOMIC DNA]</scope>
    <source>
        <strain evidence="17 18">CY13W</strain>
    </source>
</reference>
<dbReference type="SMART" id="SM00387">
    <property type="entry name" value="HATPase_c"/>
    <property type="match status" value="1"/>
</dbReference>
<keyword evidence="13 15" id="KW-0472">Membrane</keyword>
<evidence type="ECO:0000256" key="8">
    <source>
        <dbReference type="ARBA" id="ARBA00022741"/>
    </source>
</evidence>
<dbReference type="PANTHER" id="PTHR43065">
    <property type="entry name" value="SENSOR HISTIDINE KINASE"/>
    <property type="match status" value="1"/>
</dbReference>
<evidence type="ECO:0000256" key="5">
    <source>
        <dbReference type="ARBA" id="ARBA00022553"/>
    </source>
</evidence>
<evidence type="ECO:0000256" key="1">
    <source>
        <dbReference type="ARBA" id="ARBA00000085"/>
    </source>
</evidence>
<dbReference type="RefSeq" id="WP_161038054.1">
    <property type="nucleotide sequence ID" value="NZ_WWCM01000002.1"/>
</dbReference>
<evidence type="ECO:0000256" key="10">
    <source>
        <dbReference type="ARBA" id="ARBA00022840"/>
    </source>
</evidence>
<dbReference type="InterPro" id="IPR005467">
    <property type="entry name" value="His_kinase_dom"/>
</dbReference>
<keyword evidence="4" id="KW-1003">Cell membrane</keyword>
<dbReference type="EMBL" id="WWCM01000002">
    <property type="protein sequence ID" value="MYM38675.1"/>
    <property type="molecule type" value="Genomic_DNA"/>
</dbReference>
<dbReference type="InterPro" id="IPR036097">
    <property type="entry name" value="HisK_dim/P_sf"/>
</dbReference>
<evidence type="ECO:0000256" key="15">
    <source>
        <dbReference type="SAM" id="Phobius"/>
    </source>
</evidence>
<accession>A0ABW9VGR4</accession>
<feature type="transmembrane region" description="Helical" evidence="15">
    <location>
        <begin position="151"/>
        <end position="171"/>
    </location>
</feature>
<keyword evidence="10" id="KW-0067">ATP-binding</keyword>
<keyword evidence="7 15" id="KW-0812">Transmembrane</keyword>
<dbReference type="Proteomes" id="UP000478090">
    <property type="component" value="Unassembled WGS sequence"/>
</dbReference>
<dbReference type="CDD" id="cd00082">
    <property type="entry name" value="HisKA"/>
    <property type="match status" value="1"/>
</dbReference>
<dbReference type="Gene3D" id="3.30.565.10">
    <property type="entry name" value="Histidine kinase-like ATPase, C-terminal domain"/>
    <property type="match status" value="1"/>
</dbReference>
<comment type="subcellular location">
    <subcellularLocation>
        <location evidence="2">Cell membrane</location>
        <topology evidence="2">Multi-pass membrane protein</topology>
    </subcellularLocation>
</comment>
<keyword evidence="8" id="KW-0547">Nucleotide-binding</keyword>
<evidence type="ECO:0000256" key="3">
    <source>
        <dbReference type="ARBA" id="ARBA00012438"/>
    </source>
</evidence>
<dbReference type="SMART" id="SM00388">
    <property type="entry name" value="HisKA"/>
    <property type="match status" value="1"/>
</dbReference>
<evidence type="ECO:0000313" key="18">
    <source>
        <dbReference type="Proteomes" id="UP000478090"/>
    </source>
</evidence>
<evidence type="ECO:0000256" key="7">
    <source>
        <dbReference type="ARBA" id="ARBA00022692"/>
    </source>
</evidence>
<keyword evidence="5" id="KW-0597">Phosphoprotein</keyword>
<evidence type="ECO:0000256" key="12">
    <source>
        <dbReference type="ARBA" id="ARBA00023012"/>
    </source>
</evidence>
<proteinExistence type="predicted"/>
<dbReference type="InterPro" id="IPR004358">
    <property type="entry name" value="Sig_transdc_His_kin-like_C"/>
</dbReference>
<dbReference type="InterPro" id="IPR036890">
    <property type="entry name" value="HATPase_C_sf"/>
</dbReference>
<protein>
    <recommendedName>
        <fullName evidence="3">histidine kinase</fullName>
        <ecNumber evidence="3">2.7.13.3</ecNumber>
    </recommendedName>
</protein>
<sequence length="561" mass="61073">MQKIRPGYLEFPAFIALYLLFDWATYVDPLYGLNITPWNPDPALGLVFWLRYGWQAALPWCVALIGGELLVRGLPAGWALTLISSLWLTCGYGLLGTMLRRQFGDGGVFDSRDRLFRWVLIVVVGVLLNDLGYIALLWAGGLIPLGQWSEAVLRFGIGDVVGILVSMPLFWMLSSSSGRQRLFATVWRAETLGYLGLTIGVLFLVFGSIATSEFKHFYFLFLPVIWAAFRQGLYGTALMVFTLQAAIGALVKWNHAVDIAVHELQMLDAVLALVGFSIGIAVDELRKASNELKRTLRLAAAGEMAAALAHELNQPLTALGAYGKACELLLERGEGGAVLKGAIQRMIAESGRAADVVRRLRDFFRTGAIKLELLQMDQVVATVSQQFSGTMREHGVVLTVLPGPALAVQADRLQLELVLRNLLANAMEAVQEQPAGQRHVTLSVNQIAGQRRSRHGSMQLTVEDSGKGISAAQAMRLFEPFVSSKASGLGLGLVLSRAMMEAHGGTLWAEVAQHGIFRLALPLARADEQETGPAVQAPAQSAQIDDRRSGEQVNTQVNNAT</sequence>
<name>A0ABW9VGR4_9BURK</name>
<dbReference type="PRINTS" id="PR00344">
    <property type="entry name" value="BCTRLSENSOR"/>
</dbReference>
<dbReference type="PROSITE" id="PS50109">
    <property type="entry name" value="HIS_KIN"/>
    <property type="match status" value="1"/>
</dbReference>
<keyword evidence="6" id="KW-0808">Transferase</keyword>
<evidence type="ECO:0000256" key="4">
    <source>
        <dbReference type="ARBA" id="ARBA00022475"/>
    </source>
</evidence>
<dbReference type="Gene3D" id="1.10.287.130">
    <property type="match status" value="1"/>
</dbReference>
<dbReference type="InterPro" id="IPR007895">
    <property type="entry name" value="MASE1"/>
</dbReference>
<organism evidence="17 18">
    <name type="scientific">Duganella qianjiadongensis</name>
    <dbReference type="NCBI Taxonomy" id="2692176"/>
    <lineage>
        <taxon>Bacteria</taxon>
        <taxon>Pseudomonadati</taxon>
        <taxon>Pseudomonadota</taxon>
        <taxon>Betaproteobacteria</taxon>
        <taxon>Burkholderiales</taxon>
        <taxon>Oxalobacteraceae</taxon>
        <taxon>Telluria group</taxon>
        <taxon>Duganella</taxon>
    </lineage>
</organism>
<gene>
    <name evidence="17" type="ORF">GTP27_04965</name>
</gene>
<dbReference type="Pfam" id="PF00512">
    <property type="entry name" value="HisKA"/>
    <property type="match status" value="1"/>
</dbReference>
<comment type="caution">
    <text evidence="17">The sequence shown here is derived from an EMBL/GenBank/DDBJ whole genome shotgun (WGS) entry which is preliminary data.</text>
</comment>
<dbReference type="InterPro" id="IPR003661">
    <property type="entry name" value="HisK_dim/P_dom"/>
</dbReference>
<evidence type="ECO:0000313" key="17">
    <source>
        <dbReference type="EMBL" id="MYM38675.1"/>
    </source>
</evidence>
<dbReference type="EC" id="2.7.13.3" evidence="3"/>
<keyword evidence="18" id="KW-1185">Reference proteome</keyword>
<evidence type="ECO:0000256" key="13">
    <source>
        <dbReference type="ARBA" id="ARBA00023136"/>
    </source>
</evidence>
<feature type="transmembrane region" description="Helical" evidence="15">
    <location>
        <begin position="191"/>
        <end position="211"/>
    </location>
</feature>
<comment type="catalytic activity">
    <reaction evidence="1">
        <text>ATP + protein L-histidine = ADP + protein N-phospho-L-histidine.</text>
        <dbReference type="EC" id="2.7.13.3"/>
    </reaction>
</comment>
<feature type="transmembrane region" description="Helical" evidence="15">
    <location>
        <begin position="77"/>
        <end position="95"/>
    </location>
</feature>
<evidence type="ECO:0000256" key="2">
    <source>
        <dbReference type="ARBA" id="ARBA00004651"/>
    </source>
</evidence>
<feature type="domain" description="Histidine kinase" evidence="16">
    <location>
        <begin position="307"/>
        <end position="525"/>
    </location>
</feature>
<feature type="region of interest" description="Disordered" evidence="14">
    <location>
        <begin position="529"/>
        <end position="561"/>
    </location>
</feature>
<evidence type="ECO:0000259" key="16">
    <source>
        <dbReference type="PROSITE" id="PS50109"/>
    </source>
</evidence>
<feature type="transmembrane region" description="Helical" evidence="15">
    <location>
        <begin position="7"/>
        <end position="26"/>
    </location>
</feature>